<keyword evidence="2" id="KW-1185">Reference proteome</keyword>
<comment type="caution">
    <text evidence="1">The sequence shown here is derived from an EMBL/GenBank/DDBJ whole genome shotgun (WGS) entry which is preliminary data.</text>
</comment>
<dbReference type="Proteomes" id="UP001207468">
    <property type="component" value="Unassembled WGS sequence"/>
</dbReference>
<name>A0ACC0UAU4_9AGAM</name>
<organism evidence="1 2">
    <name type="scientific">Russula earlei</name>
    <dbReference type="NCBI Taxonomy" id="71964"/>
    <lineage>
        <taxon>Eukaryota</taxon>
        <taxon>Fungi</taxon>
        <taxon>Dikarya</taxon>
        <taxon>Basidiomycota</taxon>
        <taxon>Agaricomycotina</taxon>
        <taxon>Agaricomycetes</taxon>
        <taxon>Russulales</taxon>
        <taxon>Russulaceae</taxon>
        <taxon>Russula</taxon>
    </lineage>
</organism>
<proteinExistence type="predicted"/>
<protein>
    <submittedName>
        <fullName evidence="1">Nucleoside phosphatase family-domain-containing protein</fullName>
    </submittedName>
</protein>
<accession>A0ACC0UAU4</accession>
<sequence>MISPQSSNYERLEGGLGPSRLGMRNIAWRRIILCLAVSVVVVLLLRPSPERVWNIKGPIWDAPVSIDIGHGHASPRPTDESPTPPVPNSPQHPRPSSHESDPDPSKTVFCAAPHSPSMPLVQYALMIDAGSTGSRIHVYKFHHCGPSPVYEYETFVQKQPGLSAYAGRPDDAAQSLDSLLDVAMRTVPEALRRCTPVAVKATAGLRLLGASQSADILDAVRRRLSTAYPFPLESRDPVAIMDGRDEGVFAWVTANYLMDTIRADSPRMAVPYAVLDLGGASTQIVFEPVFRQHEHEAKLREGEHRYELSFGGKEHVLYQHSYLGYGLMRARKSVHRLVDFVASLRNSTSTGAEIANPCLARGTRRVVEVEVAGSDPATKNVTMFGGDFSGFEACNDIVQLTLAKDAVCQVKPCSFDGVYQPSLMETFRNGKVLLLSYFYDRISPLLPPSSDTTPSSLPGPPPPKPLTVSSLAELAKDVCLGLPSWEQRWAGNPHAMQELADRPEYCLDLTYMYALLRSGYEIEDGREVEIGKQVDGTELGWALGAAIAMVGGELTCTA</sequence>
<evidence type="ECO:0000313" key="2">
    <source>
        <dbReference type="Proteomes" id="UP001207468"/>
    </source>
</evidence>
<reference evidence="1" key="1">
    <citation type="submission" date="2021-03" db="EMBL/GenBank/DDBJ databases">
        <title>Evolutionary priming and transition to the ectomycorrhizal habit in an iconic lineage of mushroom-forming fungi: is preadaptation a requirement?</title>
        <authorList>
            <consortium name="DOE Joint Genome Institute"/>
            <person name="Looney B.P."/>
            <person name="Miyauchi S."/>
            <person name="Morin E."/>
            <person name="Drula E."/>
            <person name="Courty P.E."/>
            <person name="Chicoki N."/>
            <person name="Fauchery L."/>
            <person name="Kohler A."/>
            <person name="Kuo A."/>
            <person name="LaButti K."/>
            <person name="Pangilinan J."/>
            <person name="Lipzen A."/>
            <person name="Riley R."/>
            <person name="Andreopoulos W."/>
            <person name="He G."/>
            <person name="Johnson J."/>
            <person name="Barry K.W."/>
            <person name="Grigoriev I.V."/>
            <person name="Nagy L."/>
            <person name="Hibbett D."/>
            <person name="Henrissat B."/>
            <person name="Matheny P.B."/>
            <person name="Labbe J."/>
            <person name="Martin A.F."/>
        </authorList>
    </citation>
    <scope>NUCLEOTIDE SEQUENCE</scope>
    <source>
        <strain evidence="1">BPL698</strain>
    </source>
</reference>
<gene>
    <name evidence="1" type="ORF">F5148DRAFT_979316</name>
</gene>
<evidence type="ECO:0000313" key="1">
    <source>
        <dbReference type="EMBL" id="KAI9508751.1"/>
    </source>
</evidence>
<dbReference type="EMBL" id="JAGFNK010000079">
    <property type="protein sequence ID" value="KAI9508751.1"/>
    <property type="molecule type" value="Genomic_DNA"/>
</dbReference>